<dbReference type="InterPro" id="IPR039422">
    <property type="entry name" value="MarR/SlyA-like"/>
</dbReference>
<gene>
    <name evidence="2" type="ORF">GCM10022252_23480</name>
</gene>
<dbReference type="Pfam" id="PF01047">
    <property type="entry name" value="MarR"/>
    <property type="match status" value="1"/>
</dbReference>
<dbReference type="PANTHER" id="PTHR33164:SF106">
    <property type="entry name" value="TRANSCRIPTIONAL REGULATORY PROTEIN"/>
    <property type="match status" value="1"/>
</dbReference>
<dbReference type="InterPro" id="IPR036388">
    <property type="entry name" value="WH-like_DNA-bd_sf"/>
</dbReference>
<evidence type="ECO:0000313" key="3">
    <source>
        <dbReference type="Proteomes" id="UP001501251"/>
    </source>
</evidence>
<dbReference type="PROSITE" id="PS50995">
    <property type="entry name" value="HTH_MARR_2"/>
    <property type="match status" value="1"/>
</dbReference>
<dbReference type="EMBL" id="BAABAQ010000003">
    <property type="protein sequence ID" value="GAA4188351.1"/>
    <property type="molecule type" value="Genomic_DNA"/>
</dbReference>
<organism evidence="2 3">
    <name type="scientific">Streptosporangium oxazolinicum</name>
    <dbReference type="NCBI Taxonomy" id="909287"/>
    <lineage>
        <taxon>Bacteria</taxon>
        <taxon>Bacillati</taxon>
        <taxon>Actinomycetota</taxon>
        <taxon>Actinomycetes</taxon>
        <taxon>Streptosporangiales</taxon>
        <taxon>Streptosporangiaceae</taxon>
        <taxon>Streptosporangium</taxon>
    </lineage>
</organism>
<dbReference type="SMART" id="SM00347">
    <property type="entry name" value="HTH_MARR"/>
    <property type="match status" value="1"/>
</dbReference>
<dbReference type="InterPro" id="IPR000835">
    <property type="entry name" value="HTH_MarR-typ"/>
</dbReference>
<feature type="domain" description="HTH marR-type" evidence="1">
    <location>
        <begin position="4"/>
        <end position="143"/>
    </location>
</feature>
<proteinExistence type="predicted"/>
<evidence type="ECO:0000259" key="1">
    <source>
        <dbReference type="PROSITE" id="PS50995"/>
    </source>
</evidence>
<protein>
    <submittedName>
        <fullName evidence="2">MarR family winged helix-turn-helix transcriptional regulator</fullName>
    </submittedName>
</protein>
<name>A0ABP8AR69_9ACTN</name>
<dbReference type="RefSeq" id="WP_344917810.1">
    <property type="nucleotide sequence ID" value="NZ_BAABAQ010000003.1"/>
</dbReference>
<evidence type="ECO:0000313" key="2">
    <source>
        <dbReference type="EMBL" id="GAA4188351.1"/>
    </source>
</evidence>
<comment type="caution">
    <text evidence="2">The sequence shown here is derived from an EMBL/GenBank/DDBJ whole genome shotgun (WGS) entry which is preliminary data.</text>
</comment>
<reference evidence="3" key="1">
    <citation type="journal article" date="2019" name="Int. J. Syst. Evol. Microbiol.">
        <title>The Global Catalogue of Microorganisms (GCM) 10K type strain sequencing project: providing services to taxonomists for standard genome sequencing and annotation.</title>
        <authorList>
            <consortium name="The Broad Institute Genomics Platform"/>
            <consortium name="The Broad Institute Genome Sequencing Center for Infectious Disease"/>
            <person name="Wu L."/>
            <person name="Ma J."/>
        </authorList>
    </citation>
    <scope>NUCLEOTIDE SEQUENCE [LARGE SCALE GENOMIC DNA]</scope>
    <source>
        <strain evidence="3">JCM 17388</strain>
    </source>
</reference>
<dbReference type="PRINTS" id="PR00598">
    <property type="entry name" value="HTHMARR"/>
</dbReference>
<dbReference type="SUPFAM" id="SSF46785">
    <property type="entry name" value="Winged helix' DNA-binding domain"/>
    <property type="match status" value="1"/>
</dbReference>
<keyword evidence="3" id="KW-1185">Reference proteome</keyword>
<dbReference type="PANTHER" id="PTHR33164">
    <property type="entry name" value="TRANSCRIPTIONAL REGULATOR, MARR FAMILY"/>
    <property type="match status" value="1"/>
</dbReference>
<accession>A0ABP8AR69</accession>
<dbReference type="Proteomes" id="UP001501251">
    <property type="component" value="Unassembled WGS sequence"/>
</dbReference>
<sequence length="147" mass="15959">MGDQHQELPELTEATIAVQHLIGAARELSARAARELGVNATDMGALSLLEQYGPMGPAELASRLGIRSASVTVLIDRLERAGHVERSSHPHDRRRVTVAATPAAHQATLEFLRPAIMAIDGISRELDADAHRAVTDYLKRATRAMRP</sequence>
<dbReference type="InterPro" id="IPR036390">
    <property type="entry name" value="WH_DNA-bd_sf"/>
</dbReference>
<dbReference type="Gene3D" id="1.10.10.10">
    <property type="entry name" value="Winged helix-like DNA-binding domain superfamily/Winged helix DNA-binding domain"/>
    <property type="match status" value="1"/>
</dbReference>